<dbReference type="EMBL" id="WMJY01000012">
    <property type="protein sequence ID" value="MTH29704.1"/>
    <property type="molecule type" value="Genomic_DNA"/>
</dbReference>
<comment type="caution">
    <text evidence="1">The sequence shown here is derived from an EMBL/GenBank/DDBJ whole genome shotgun (WGS) entry which is preliminary data.</text>
</comment>
<sequence length="230" mass="26511">MRKIKELIDPYNYGWTLLKQWIEQSTRQVNVLPIHSKEQTETALVETQVTTKSILGAIIYHTGGVIVNNGWIRIWGSGSETLNRSIPEWSKGKSFQTLNEVPGYLVIADDVLGGLFCINGGTLGNDIGNIYYFAPDCLDFEPLEVTYSELINFFLLGDIDTFYQDFHWSTETDDLKKLSYDEVFNFMPPLWTKEGKQIENTFKGKINIEEYFNLNVELRLGLNRIEDKYL</sequence>
<accession>A0A7K1GND1</accession>
<dbReference type="OrthoDB" id="1550811at2"/>
<dbReference type="AlphaFoldDB" id="A0A7K1GND1"/>
<reference evidence="1 2" key="1">
    <citation type="journal article" date="2006" name="Int. J. Syst. Evol. Microbiol.">
        <title>Myroides pelagicus sp. nov., isolated from seawater in Thailand.</title>
        <authorList>
            <person name="Yoon J."/>
            <person name="Maneerat S."/>
            <person name="Kawai F."/>
            <person name="Yokota A."/>
        </authorList>
    </citation>
    <scope>NUCLEOTIDE SEQUENCE [LARGE SCALE GENOMIC DNA]</scope>
    <source>
        <strain evidence="1 2">SM1T</strain>
    </source>
</reference>
<evidence type="ECO:0000313" key="2">
    <source>
        <dbReference type="Proteomes" id="UP000488936"/>
    </source>
</evidence>
<dbReference type="Pfam" id="PF10946">
    <property type="entry name" value="DUF2625"/>
    <property type="match status" value="1"/>
</dbReference>
<organism evidence="1 2">
    <name type="scientific">Myroides pelagicus</name>
    <dbReference type="NCBI Taxonomy" id="270914"/>
    <lineage>
        <taxon>Bacteria</taxon>
        <taxon>Pseudomonadati</taxon>
        <taxon>Bacteroidota</taxon>
        <taxon>Flavobacteriia</taxon>
        <taxon>Flavobacteriales</taxon>
        <taxon>Flavobacteriaceae</taxon>
        <taxon>Myroides</taxon>
    </lineage>
</organism>
<keyword evidence="2" id="KW-1185">Reference proteome</keyword>
<protein>
    <submittedName>
        <fullName evidence="1">DUF2625 family protein</fullName>
    </submittedName>
</protein>
<dbReference type="Proteomes" id="UP000488936">
    <property type="component" value="Unassembled WGS sequence"/>
</dbReference>
<dbReference type="RefSeq" id="WP_155035695.1">
    <property type="nucleotide sequence ID" value="NZ_JAYMMG010000001.1"/>
</dbReference>
<dbReference type="InterPro" id="IPR021239">
    <property type="entry name" value="DUF2625"/>
</dbReference>
<evidence type="ECO:0000313" key="1">
    <source>
        <dbReference type="EMBL" id="MTH29704.1"/>
    </source>
</evidence>
<gene>
    <name evidence="1" type="ORF">GJV77_07210</name>
</gene>
<proteinExistence type="predicted"/>
<name>A0A7K1GND1_9FLAO</name>